<organism evidence="1 2">
    <name type="scientific">Linderina pennispora</name>
    <dbReference type="NCBI Taxonomy" id="61395"/>
    <lineage>
        <taxon>Eukaryota</taxon>
        <taxon>Fungi</taxon>
        <taxon>Fungi incertae sedis</taxon>
        <taxon>Zoopagomycota</taxon>
        <taxon>Kickxellomycotina</taxon>
        <taxon>Kickxellomycetes</taxon>
        <taxon>Kickxellales</taxon>
        <taxon>Kickxellaceae</taxon>
        <taxon>Linderina</taxon>
    </lineage>
</organism>
<dbReference type="EMBL" id="MCFD01000040">
    <property type="protein sequence ID" value="ORX65226.1"/>
    <property type="molecule type" value="Genomic_DNA"/>
</dbReference>
<evidence type="ECO:0000313" key="1">
    <source>
        <dbReference type="EMBL" id="ORX65226.1"/>
    </source>
</evidence>
<sequence length="134" mass="15598">MKYEKINNLGDIFEYSPEEYTQQVNYSTDDFHYLVPTYLRRQNTRESISDNGVNEMNEQQIGAPFQYIPGDRAGLLDSTGPFESNKRTLHGRRHSVTRLYRKVSGMFAATEEVCCHLASFLNPFHILSLDHRVY</sequence>
<dbReference type="GeneID" id="63799967"/>
<dbReference type="Proteomes" id="UP000193922">
    <property type="component" value="Unassembled WGS sequence"/>
</dbReference>
<accession>A0A1Y1VW61</accession>
<keyword evidence="2" id="KW-1185">Reference proteome</keyword>
<dbReference type="OrthoDB" id="10367012at2759"/>
<proteinExistence type="predicted"/>
<reference evidence="1 2" key="1">
    <citation type="submission" date="2016-07" db="EMBL/GenBank/DDBJ databases">
        <title>Pervasive Adenine N6-methylation of Active Genes in Fungi.</title>
        <authorList>
            <consortium name="DOE Joint Genome Institute"/>
            <person name="Mondo S.J."/>
            <person name="Dannebaum R.O."/>
            <person name="Kuo R.C."/>
            <person name="Labutti K."/>
            <person name="Haridas S."/>
            <person name="Kuo A."/>
            <person name="Salamov A."/>
            <person name="Ahrendt S.R."/>
            <person name="Lipzen A."/>
            <person name="Sullivan W."/>
            <person name="Andreopoulos W.B."/>
            <person name="Clum A."/>
            <person name="Lindquist E."/>
            <person name="Daum C."/>
            <person name="Ramamoorthy G.K."/>
            <person name="Gryganskyi A."/>
            <person name="Culley D."/>
            <person name="Magnuson J.K."/>
            <person name="James T.Y."/>
            <person name="O'Malley M.A."/>
            <person name="Stajich J.E."/>
            <person name="Spatafora J.W."/>
            <person name="Visel A."/>
            <person name="Grigoriev I.V."/>
        </authorList>
    </citation>
    <scope>NUCLEOTIDE SEQUENCE [LARGE SCALE GENOMIC DNA]</scope>
    <source>
        <strain evidence="1 2">ATCC 12442</strain>
    </source>
</reference>
<gene>
    <name evidence="1" type="ORF">DL89DRAFT_130887</name>
</gene>
<protein>
    <submittedName>
        <fullName evidence="1">Uncharacterized protein</fullName>
    </submittedName>
</protein>
<name>A0A1Y1VW61_9FUNG</name>
<dbReference type="AlphaFoldDB" id="A0A1Y1VW61"/>
<comment type="caution">
    <text evidence="1">The sequence shown here is derived from an EMBL/GenBank/DDBJ whole genome shotgun (WGS) entry which is preliminary data.</text>
</comment>
<evidence type="ECO:0000313" key="2">
    <source>
        <dbReference type="Proteomes" id="UP000193922"/>
    </source>
</evidence>
<dbReference type="RefSeq" id="XP_040739539.1">
    <property type="nucleotide sequence ID" value="XM_040883319.1"/>
</dbReference>